<evidence type="ECO:0000313" key="2">
    <source>
        <dbReference type="Ensembl" id="ENSGACP00000011178.1"/>
    </source>
</evidence>
<proteinExistence type="predicted"/>
<name>G3P0Q5_GASAC</name>
<feature type="region of interest" description="Disordered" evidence="1">
    <location>
        <begin position="72"/>
        <end position="92"/>
    </location>
</feature>
<evidence type="ECO:0000256" key="1">
    <source>
        <dbReference type="SAM" id="MobiDB-lite"/>
    </source>
</evidence>
<organism evidence="2">
    <name type="scientific">Gasterosteus aculeatus</name>
    <name type="common">Three-spined stickleback</name>
    <dbReference type="NCBI Taxonomy" id="69293"/>
    <lineage>
        <taxon>Eukaryota</taxon>
        <taxon>Metazoa</taxon>
        <taxon>Chordata</taxon>
        <taxon>Craniata</taxon>
        <taxon>Vertebrata</taxon>
        <taxon>Euteleostomi</taxon>
        <taxon>Actinopterygii</taxon>
        <taxon>Neopterygii</taxon>
        <taxon>Teleostei</taxon>
        <taxon>Neoteleostei</taxon>
        <taxon>Acanthomorphata</taxon>
        <taxon>Eupercaria</taxon>
        <taxon>Perciformes</taxon>
        <taxon>Cottioidei</taxon>
        <taxon>Gasterosteales</taxon>
        <taxon>Gasterosteidae</taxon>
        <taxon>Gasterosteus</taxon>
    </lineage>
</organism>
<dbReference type="Ensembl" id="ENSGACT00000011201.1">
    <property type="protein sequence ID" value="ENSGACP00000011178.1"/>
    <property type="gene ID" value="ENSGACG00000008457.1"/>
</dbReference>
<sequence>NNSTRNIHIFSLNSHLVFFSVHSDVHRCQRRTTKRSHRVHLCAFASTFDPPNHKTANHRARRLLFLSLSHTSTSGQGRQNEMNGLLLESVER</sequence>
<dbReference type="AlphaFoldDB" id="G3P0Q5"/>
<reference evidence="2" key="2">
    <citation type="submission" date="2024-04" db="UniProtKB">
        <authorList>
            <consortium name="Ensembl"/>
        </authorList>
    </citation>
    <scope>IDENTIFICATION</scope>
</reference>
<dbReference type="InParanoid" id="G3P0Q5"/>
<protein>
    <submittedName>
        <fullName evidence="2">Uncharacterized protein</fullName>
    </submittedName>
</protein>
<reference evidence="2" key="1">
    <citation type="submission" date="2006-01" db="EMBL/GenBank/DDBJ databases">
        <authorList>
            <person name="Lindblad-Toh K."/>
            <person name="Mauceli E."/>
            <person name="Grabherr M."/>
            <person name="Chang J.L."/>
            <person name="Lander E.S."/>
        </authorList>
    </citation>
    <scope>NUCLEOTIDE SEQUENCE [LARGE SCALE GENOMIC DNA]</scope>
</reference>
<dbReference type="Bgee" id="ENSGACG00000008457">
    <property type="expression patterns" value="Expressed in camera-type eye and 5 other cell types or tissues"/>
</dbReference>
<accession>G3P0Q5</accession>